<dbReference type="SUPFAM" id="SSF53448">
    <property type="entry name" value="Nucleotide-diphospho-sugar transferases"/>
    <property type="match status" value="1"/>
</dbReference>
<keyword evidence="12" id="KW-0408">Iron</keyword>
<sequence length="685" mass="79183">MKNLCFFFLSFLDKLLVFTVATKETDGYHRFMESAKYYNYTVLGRGEEWKGGDILNSIGGGQKVRLLKSALQEYADQKDLVVMYVDCYDVIFAGGPEELLKKFQQANHKVVFAADGLIWPDKRLSDKYPIVRSGKRFLNAGGLIGYSPSVYSIVQQWDLQDNDDDQLFYTKIYIDQLKRVYEVLLKFEDGRVRARNSVYDTLPITLHGNGPTKLTLNYFGNYIPNGWTRETGCGTCNTNVLDLTKFKEYPTVTIAVFIEQPTPFLPKVLDRLLSLDYPKEEISVFIHNNEVYHERHIKRFWEKAKNMIRTIKIVGPEENLSQADARNMGMDICRQNDECDYYFSIDADVVLTNPKILRLLIEQNRKIIAPLVMRHGKLWSNFWGALSADGYYARSEDYVDIVQGKRVWSALCYVNCIGEHQWELLSSDLPHVPGCGLLQPSDERTVCRGVFMYLTNRHEFGRLLSTANYNISHYNNDLWQIFENPVDWKETYINPNYSKIFTEKIVEQPCPDVFWFPIFSETACDELVQEMENYGQWSGGKHHDSRISGGYENVPTDDIHMKQIGLENVWLHFIREFIAPVTLKVFAGYYTKGHALLNFVVKYTTERQRSLRPHHDSSTFTINIALNKIGEDFQGGGCKFLRYNCSIESPRKGWSFMHPGRLTHLHEGLPVLNGTRYIAVSFIDP</sequence>
<dbReference type="Gene3D" id="3.90.550.10">
    <property type="entry name" value="Spore Coat Polysaccharide Biosynthesis Protein SpsA, Chain A"/>
    <property type="match status" value="1"/>
</dbReference>
<evidence type="ECO:0000256" key="12">
    <source>
        <dbReference type="ARBA" id="ARBA00023004"/>
    </source>
</evidence>
<dbReference type="GO" id="GO:0008475">
    <property type="term" value="F:procollagen-lysine 5-dioxygenase activity"/>
    <property type="evidence" value="ECO:0007669"/>
    <property type="project" value="UniProtKB-EC"/>
</dbReference>
<evidence type="ECO:0000313" key="18">
    <source>
        <dbReference type="Ensembl" id="ENSSMRP00000022990.1"/>
    </source>
</evidence>
<dbReference type="InterPro" id="IPR044861">
    <property type="entry name" value="IPNS-like_FE2OG_OXY"/>
</dbReference>
<evidence type="ECO:0000256" key="13">
    <source>
        <dbReference type="ARBA" id="ARBA00023136"/>
    </source>
</evidence>
<feature type="signal peptide" evidence="16">
    <location>
        <begin position="1"/>
        <end position="27"/>
    </location>
</feature>
<evidence type="ECO:0000256" key="9">
    <source>
        <dbReference type="ARBA" id="ARBA00022896"/>
    </source>
</evidence>
<dbReference type="GO" id="GO:0005789">
    <property type="term" value="C:endoplasmic reticulum membrane"/>
    <property type="evidence" value="ECO:0007669"/>
    <property type="project" value="UniProtKB-SubCell"/>
</dbReference>
<evidence type="ECO:0000313" key="19">
    <source>
        <dbReference type="Proteomes" id="UP000694421"/>
    </source>
</evidence>
<comment type="cofactor">
    <cofactor evidence="2">
        <name>L-ascorbate</name>
        <dbReference type="ChEBI" id="CHEBI:38290"/>
    </cofactor>
</comment>
<dbReference type="CDD" id="cd00761">
    <property type="entry name" value="Glyco_tranf_GTA_type"/>
    <property type="match status" value="1"/>
</dbReference>
<keyword evidence="11" id="KW-0560">Oxidoreductase</keyword>
<dbReference type="Pfam" id="PF25342">
    <property type="entry name" value="GT_PLOD"/>
    <property type="match status" value="2"/>
</dbReference>
<feature type="chain" id="PRO_5033992444" description="procollagen-lysine 5-dioxygenase" evidence="16">
    <location>
        <begin position="28"/>
        <end position="685"/>
    </location>
</feature>
<dbReference type="PANTHER" id="PTHR10730:SF6">
    <property type="entry name" value="PROCOLLAGEN-LYSINE,2-OXOGLUTARATE 5-DIOXYGENASE 2"/>
    <property type="match status" value="1"/>
</dbReference>
<keyword evidence="7 16" id="KW-0732">Signal</keyword>
<dbReference type="InterPro" id="IPR001006">
    <property type="entry name" value="Procol_lys_dOase"/>
</dbReference>
<dbReference type="InterPro" id="IPR029044">
    <property type="entry name" value="Nucleotide-diphossugar_trans"/>
</dbReference>
<evidence type="ECO:0000256" key="7">
    <source>
        <dbReference type="ARBA" id="ARBA00022729"/>
    </source>
</evidence>
<evidence type="ECO:0000256" key="1">
    <source>
        <dbReference type="ARBA" id="ARBA00001954"/>
    </source>
</evidence>
<dbReference type="InterPro" id="IPR050757">
    <property type="entry name" value="Collagen_mod_GT25"/>
</dbReference>
<dbReference type="EC" id="1.14.11.4" evidence="5"/>
<accession>A0A8D0DX54</accession>
<reference evidence="18" key="2">
    <citation type="submission" date="2025-09" db="UniProtKB">
        <authorList>
            <consortium name="Ensembl"/>
        </authorList>
    </citation>
    <scope>IDENTIFICATION</scope>
</reference>
<dbReference type="InterPro" id="IPR057589">
    <property type="entry name" value="GT_PLOD"/>
</dbReference>
<evidence type="ECO:0000259" key="17">
    <source>
        <dbReference type="PROSITE" id="PS51471"/>
    </source>
</evidence>
<dbReference type="FunFam" id="2.60.120.620:FF:000004">
    <property type="entry name" value="Procollagen-lysine,2-oxoglutarate 5-dioxygenase 2"/>
    <property type="match status" value="1"/>
</dbReference>
<comment type="cofactor">
    <cofactor evidence="1">
        <name>Fe(2+)</name>
        <dbReference type="ChEBI" id="CHEBI:29033"/>
    </cofactor>
</comment>
<evidence type="ECO:0000256" key="16">
    <source>
        <dbReference type="SAM" id="SignalP"/>
    </source>
</evidence>
<dbReference type="AlphaFoldDB" id="A0A8D0DX54"/>
<keyword evidence="10" id="KW-0223">Dioxygenase</keyword>
<dbReference type="GO" id="GO:0005506">
    <property type="term" value="F:iron ion binding"/>
    <property type="evidence" value="ECO:0007669"/>
    <property type="project" value="InterPro"/>
</dbReference>
<dbReference type="GO" id="GO:0031418">
    <property type="term" value="F:L-ascorbic acid binding"/>
    <property type="evidence" value="ECO:0007669"/>
    <property type="project" value="UniProtKB-KW"/>
</dbReference>
<evidence type="ECO:0000256" key="4">
    <source>
        <dbReference type="ARBA" id="ARBA00004427"/>
    </source>
</evidence>
<evidence type="ECO:0000256" key="15">
    <source>
        <dbReference type="ARBA" id="ARBA00047930"/>
    </source>
</evidence>
<feature type="domain" description="Fe2OG dioxygenase" evidence="17">
    <location>
        <begin position="592"/>
        <end position="685"/>
    </location>
</feature>
<dbReference type="FunFam" id="3.90.550.10:FF:000249">
    <property type="entry name" value="Procollagen-lysine,2-oxoglutarate 5-dioxygenase 2"/>
    <property type="match status" value="1"/>
</dbReference>
<evidence type="ECO:0000256" key="6">
    <source>
        <dbReference type="ARBA" id="ARBA00022723"/>
    </source>
</evidence>
<dbReference type="PROSITE" id="PS51471">
    <property type="entry name" value="FE2OG_OXY"/>
    <property type="match status" value="1"/>
</dbReference>
<keyword evidence="14" id="KW-0325">Glycoprotein</keyword>
<evidence type="ECO:0000256" key="2">
    <source>
        <dbReference type="ARBA" id="ARBA00001961"/>
    </source>
</evidence>
<keyword evidence="19" id="KW-1185">Reference proteome</keyword>
<evidence type="ECO:0000256" key="10">
    <source>
        <dbReference type="ARBA" id="ARBA00022964"/>
    </source>
</evidence>
<evidence type="ECO:0000256" key="5">
    <source>
        <dbReference type="ARBA" id="ARBA00012264"/>
    </source>
</evidence>
<evidence type="ECO:0000256" key="8">
    <source>
        <dbReference type="ARBA" id="ARBA00022824"/>
    </source>
</evidence>
<dbReference type="Proteomes" id="UP000694421">
    <property type="component" value="Unplaced"/>
</dbReference>
<comment type="catalytic activity">
    <reaction evidence="15">
        <text>L-lysyl-[collagen] + 2-oxoglutarate + O2 = (5R)-5-hydroxy-L-lysyl-[collagen] + succinate + CO2</text>
        <dbReference type="Rhea" id="RHEA:16569"/>
        <dbReference type="Rhea" id="RHEA-COMP:12751"/>
        <dbReference type="Rhea" id="RHEA-COMP:12752"/>
        <dbReference type="ChEBI" id="CHEBI:15379"/>
        <dbReference type="ChEBI" id="CHEBI:16526"/>
        <dbReference type="ChEBI" id="CHEBI:16810"/>
        <dbReference type="ChEBI" id="CHEBI:29969"/>
        <dbReference type="ChEBI" id="CHEBI:30031"/>
        <dbReference type="ChEBI" id="CHEBI:133442"/>
        <dbReference type="EC" id="1.14.11.4"/>
    </reaction>
</comment>
<dbReference type="GO" id="GO:0005791">
    <property type="term" value="C:rough endoplasmic reticulum"/>
    <property type="evidence" value="ECO:0007669"/>
    <property type="project" value="UniProtKB-SubCell"/>
</dbReference>
<dbReference type="SMART" id="SM00702">
    <property type="entry name" value="P4Hc"/>
    <property type="match status" value="1"/>
</dbReference>
<dbReference type="Pfam" id="PF03171">
    <property type="entry name" value="2OG-FeII_Oxy"/>
    <property type="match status" value="1"/>
</dbReference>
<dbReference type="InterPro" id="IPR006620">
    <property type="entry name" value="Pro_4_hyd_alph"/>
</dbReference>
<keyword evidence="8" id="KW-0256">Endoplasmic reticulum</keyword>
<evidence type="ECO:0000256" key="11">
    <source>
        <dbReference type="ARBA" id="ARBA00023002"/>
    </source>
</evidence>
<dbReference type="PROSITE" id="PS01325">
    <property type="entry name" value="LYS_HYDROXYLASE"/>
    <property type="match status" value="1"/>
</dbReference>
<dbReference type="Gene3D" id="2.60.120.620">
    <property type="entry name" value="q2cbj1_9rhob like domain"/>
    <property type="match status" value="1"/>
</dbReference>
<protein>
    <recommendedName>
        <fullName evidence="5">procollagen-lysine 5-dioxygenase</fullName>
        <ecNumber evidence="5">1.14.11.4</ecNumber>
    </recommendedName>
</protein>
<dbReference type="InterPro" id="IPR005123">
    <property type="entry name" value="Oxoglu/Fe-dep_dioxygenase_dom"/>
</dbReference>
<dbReference type="GeneTree" id="ENSGT01030000234558"/>
<keyword evidence="13" id="KW-0472">Membrane</keyword>
<comment type="subcellular location">
    <subcellularLocation>
        <location evidence="3">Endoplasmic reticulum membrane</location>
        <topology evidence="3">Peripheral membrane protein</topology>
        <orientation evidence="3">Lumenal side</orientation>
    </subcellularLocation>
    <subcellularLocation>
        <location evidence="4">Rough endoplasmic reticulum</location>
    </subcellularLocation>
</comment>
<keyword evidence="9" id="KW-0847">Vitamin C</keyword>
<keyword evidence="6" id="KW-0479">Metal-binding</keyword>
<reference evidence="18" key="1">
    <citation type="submission" date="2025-08" db="UniProtKB">
        <authorList>
            <consortium name="Ensembl"/>
        </authorList>
    </citation>
    <scope>IDENTIFICATION</scope>
</reference>
<evidence type="ECO:0000256" key="14">
    <source>
        <dbReference type="ARBA" id="ARBA00023180"/>
    </source>
</evidence>
<proteinExistence type="predicted"/>
<name>A0A8D0DX54_SALMN</name>
<evidence type="ECO:0000256" key="3">
    <source>
        <dbReference type="ARBA" id="ARBA00004367"/>
    </source>
</evidence>
<dbReference type="PANTHER" id="PTHR10730">
    <property type="entry name" value="PROCOLLAGEN-LYSINE,2-OXOGLUTARATE 5-DIOXYGENASE/GLYCOSYLTRANSFERASE 25 FAMILY MEMBER"/>
    <property type="match status" value="1"/>
</dbReference>
<organism evidence="18 19">
    <name type="scientific">Salvator merianae</name>
    <name type="common">Argentine black and white tegu</name>
    <name type="synonym">Tupinambis merianae</name>
    <dbReference type="NCBI Taxonomy" id="96440"/>
    <lineage>
        <taxon>Eukaryota</taxon>
        <taxon>Metazoa</taxon>
        <taxon>Chordata</taxon>
        <taxon>Craniata</taxon>
        <taxon>Vertebrata</taxon>
        <taxon>Euteleostomi</taxon>
        <taxon>Lepidosauria</taxon>
        <taxon>Squamata</taxon>
        <taxon>Bifurcata</taxon>
        <taxon>Unidentata</taxon>
        <taxon>Episquamata</taxon>
        <taxon>Laterata</taxon>
        <taxon>Teiioidea</taxon>
        <taxon>Teiidae</taxon>
        <taxon>Salvator</taxon>
    </lineage>
</organism>
<dbReference type="Ensembl" id="ENSSMRT00000026881.1">
    <property type="protein sequence ID" value="ENSSMRP00000022990.1"/>
    <property type="gene ID" value="ENSSMRG00000017624.1"/>
</dbReference>